<dbReference type="STRING" id="137265.SAMN05421684_2604"/>
<sequence>MLFRTAVNTDIPDVAAPHADSWRRFYRGAESDEYLDGAMPPKRLTAWSLRFTAPDPGT</sequence>
<gene>
    <name evidence="1" type="ORF">SAMN05421684_2604</name>
</gene>
<dbReference type="Proteomes" id="UP000199632">
    <property type="component" value="Unassembled WGS sequence"/>
</dbReference>
<keyword evidence="2" id="KW-1185">Reference proteome</keyword>
<proteinExistence type="predicted"/>
<dbReference type="EMBL" id="FNQB01000001">
    <property type="protein sequence ID" value="SDY96432.1"/>
    <property type="molecule type" value="Genomic_DNA"/>
</dbReference>
<dbReference type="RefSeq" id="WP_176984876.1">
    <property type="nucleotide sequence ID" value="NZ_BOND01000025.1"/>
</dbReference>
<organism evidence="1 2">
    <name type="scientific">Asanoa ishikariensis</name>
    <dbReference type="NCBI Taxonomy" id="137265"/>
    <lineage>
        <taxon>Bacteria</taxon>
        <taxon>Bacillati</taxon>
        <taxon>Actinomycetota</taxon>
        <taxon>Actinomycetes</taxon>
        <taxon>Micromonosporales</taxon>
        <taxon>Micromonosporaceae</taxon>
        <taxon>Asanoa</taxon>
    </lineage>
</organism>
<dbReference type="Gene3D" id="3.40.630.30">
    <property type="match status" value="1"/>
</dbReference>
<accession>A0A1H3P5P7</accession>
<evidence type="ECO:0000313" key="1">
    <source>
        <dbReference type="EMBL" id="SDY96432.1"/>
    </source>
</evidence>
<reference evidence="2" key="1">
    <citation type="submission" date="2016-10" db="EMBL/GenBank/DDBJ databases">
        <authorList>
            <person name="Varghese N."/>
            <person name="Submissions S."/>
        </authorList>
    </citation>
    <scope>NUCLEOTIDE SEQUENCE [LARGE SCALE GENOMIC DNA]</scope>
    <source>
        <strain evidence="2">DSM 44718</strain>
    </source>
</reference>
<evidence type="ECO:0008006" key="3">
    <source>
        <dbReference type="Google" id="ProtNLM"/>
    </source>
</evidence>
<protein>
    <recommendedName>
        <fullName evidence="3">GNAT family N-acetyltransferase</fullName>
    </recommendedName>
</protein>
<evidence type="ECO:0000313" key="2">
    <source>
        <dbReference type="Proteomes" id="UP000199632"/>
    </source>
</evidence>
<name>A0A1H3P5P7_9ACTN</name>
<dbReference type="AlphaFoldDB" id="A0A1H3P5P7"/>